<dbReference type="RefSeq" id="WP_193537127.1">
    <property type="nucleotide sequence ID" value="NZ_JADCLJ010000020.1"/>
</dbReference>
<evidence type="ECO:0000256" key="1">
    <source>
        <dbReference type="ARBA" id="ARBA00022801"/>
    </source>
</evidence>
<dbReference type="InterPro" id="IPR029058">
    <property type="entry name" value="AB_hydrolase_fold"/>
</dbReference>
<accession>A0ABR9QKF8</accession>
<dbReference type="EMBL" id="JADCLJ010000020">
    <property type="protein sequence ID" value="MBE4908985.1"/>
    <property type="molecule type" value="Genomic_DNA"/>
</dbReference>
<dbReference type="GO" id="GO:0016787">
    <property type="term" value="F:hydrolase activity"/>
    <property type="evidence" value="ECO:0007669"/>
    <property type="project" value="UniProtKB-KW"/>
</dbReference>
<feature type="domain" description="AB hydrolase-1" evidence="2">
    <location>
        <begin position="23"/>
        <end position="123"/>
    </location>
</feature>
<comment type="caution">
    <text evidence="3">The sequence shown here is derived from an EMBL/GenBank/DDBJ whole genome shotgun (WGS) entry which is preliminary data.</text>
</comment>
<keyword evidence="4" id="KW-1185">Reference proteome</keyword>
<gene>
    <name evidence="3" type="ORF">IMZ08_13025</name>
</gene>
<dbReference type="PANTHER" id="PTHR43798:SF31">
    <property type="entry name" value="AB HYDROLASE SUPERFAMILY PROTEIN YCLE"/>
    <property type="match status" value="1"/>
</dbReference>
<dbReference type="InterPro" id="IPR050266">
    <property type="entry name" value="AB_hydrolase_sf"/>
</dbReference>
<reference evidence="3 4" key="1">
    <citation type="submission" date="2020-10" db="EMBL/GenBank/DDBJ databases">
        <title>Bacillus sp. HD4P25, an endophyte from a halophyte.</title>
        <authorList>
            <person name="Sun J.-Q."/>
        </authorList>
    </citation>
    <scope>NUCLEOTIDE SEQUENCE [LARGE SCALE GENOMIC DNA]</scope>
    <source>
        <strain evidence="3 4">YIM 93174</strain>
    </source>
</reference>
<dbReference type="Pfam" id="PF00561">
    <property type="entry name" value="Abhydrolase_1"/>
    <property type="match status" value="1"/>
</dbReference>
<dbReference type="PRINTS" id="PR00111">
    <property type="entry name" value="ABHYDROLASE"/>
</dbReference>
<proteinExistence type="predicted"/>
<organism evidence="3 4">
    <name type="scientific">Litchfieldia luteola</name>
    <dbReference type="NCBI Taxonomy" id="682179"/>
    <lineage>
        <taxon>Bacteria</taxon>
        <taxon>Bacillati</taxon>
        <taxon>Bacillota</taxon>
        <taxon>Bacilli</taxon>
        <taxon>Bacillales</taxon>
        <taxon>Bacillaceae</taxon>
        <taxon>Litchfieldia</taxon>
    </lineage>
</organism>
<sequence>MPIVEIKNKSVPIYYESSGSGKPIVFIHPPGMGLITFRKQLPLSKHYTTVCIDLRGNGKSGYDNEKITLPLLAQDICEVLEHLDIKQAVICGYSNGGSIALELALSHPNRVSGLILMGGFPEVNTFLLRSEFKLGIVTVRMKGLPFLAKVLGQAHGTDKEYKKEIENYVLKANPEILYQMYVEGLKYNCTNRLSDIRVPVLLIDGTRDFYLHSYQKMLEREIENTTKVFISKARHQIPTKHADEVNRIIQEYMVKLDMHRNA</sequence>
<dbReference type="PANTHER" id="PTHR43798">
    <property type="entry name" value="MONOACYLGLYCEROL LIPASE"/>
    <property type="match status" value="1"/>
</dbReference>
<dbReference type="SUPFAM" id="SSF53474">
    <property type="entry name" value="alpha/beta-Hydrolases"/>
    <property type="match status" value="1"/>
</dbReference>
<evidence type="ECO:0000313" key="4">
    <source>
        <dbReference type="Proteomes" id="UP001516662"/>
    </source>
</evidence>
<evidence type="ECO:0000313" key="3">
    <source>
        <dbReference type="EMBL" id="MBE4908985.1"/>
    </source>
</evidence>
<dbReference type="Proteomes" id="UP001516662">
    <property type="component" value="Unassembled WGS sequence"/>
</dbReference>
<evidence type="ECO:0000259" key="2">
    <source>
        <dbReference type="Pfam" id="PF00561"/>
    </source>
</evidence>
<keyword evidence="1 3" id="KW-0378">Hydrolase</keyword>
<dbReference type="InterPro" id="IPR000073">
    <property type="entry name" value="AB_hydrolase_1"/>
</dbReference>
<name>A0ABR9QKF8_9BACI</name>
<protein>
    <submittedName>
        <fullName evidence="3">Alpha/beta hydrolase</fullName>
    </submittedName>
</protein>
<dbReference type="Gene3D" id="3.40.50.1820">
    <property type="entry name" value="alpha/beta hydrolase"/>
    <property type="match status" value="1"/>
</dbReference>